<dbReference type="RefSeq" id="WP_015333126.1">
    <property type="nucleotide sequence ID" value="NC_020054.1"/>
</dbReference>
<keyword evidence="1" id="KW-0732">Signal</keyword>
<protein>
    <submittedName>
        <fullName evidence="2">Uncharacterized protein</fullName>
    </submittedName>
</protein>
<dbReference type="AlphaFoldDB" id="I0KD24"/>
<dbReference type="Proteomes" id="UP000011058">
    <property type="component" value="Chromosome"/>
</dbReference>
<gene>
    <name evidence="2" type="ORF">FAES_4027</name>
</gene>
<accession>I0KD24</accession>
<name>I0KD24_9BACT</name>
<dbReference type="EMBL" id="HE796683">
    <property type="protein sequence ID" value="CCH02027.1"/>
    <property type="molecule type" value="Genomic_DNA"/>
</dbReference>
<reference evidence="2 3" key="1">
    <citation type="journal article" date="2012" name="J. Bacteriol.">
        <title>Genome Sequence of Fibrella aestuarina BUZ 2T, a Filamentous Marine Bacterium.</title>
        <authorList>
            <person name="Filippini M."/>
            <person name="Qi W."/>
            <person name="Blom J."/>
            <person name="Goesmann A."/>
            <person name="Smits T.H."/>
            <person name="Bagheri H.C."/>
        </authorList>
    </citation>
    <scope>NUCLEOTIDE SEQUENCE [LARGE SCALE GENOMIC DNA]</scope>
    <source>
        <strain evidence="3">BUZ 2T</strain>
    </source>
</reference>
<sequence>MLRYLILFAFALLTAPSLQAQSTSLDNIEMPPQLINGDTVRRSLLISDMNIERLDFRNKWAVLLVDVLHYTLEKEARVATTDSLGNALTYDTLVVKRPYEKGFAFGSNGIIRYRLEVRNDRFMDVTTGRAVTDTTPEADRIREFDFFRLLMQPESKGGLHMGLEELIMNRFGLYVAEGAFDTNEYRYR</sequence>
<evidence type="ECO:0000313" key="3">
    <source>
        <dbReference type="Proteomes" id="UP000011058"/>
    </source>
</evidence>
<proteinExistence type="predicted"/>
<feature type="signal peptide" evidence="1">
    <location>
        <begin position="1"/>
        <end position="20"/>
    </location>
</feature>
<dbReference type="HOGENOM" id="CLU_1537803_0_0_10"/>
<keyword evidence="3" id="KW-1185">Reference proteome</keyword>
<dbReference type="STRING" id="1166018.FAES_4027"/>
<feature type="chain" id="PRO_5003631337" evidence="1">
    <location>
        <begin position="21"/>
        <end position="188"/>
    </location>
</feature>
<organism evidence="2 3">
    <name type="scientific">Fibrella aestuarina BUZ 2</name>
    <dbReference type="NCBI Taxonomy" id="1166018"/>
    <lineage>
        <taxon>Bacteria</taxon>
        <taxon>Pseudomonadati</taxon>
        <taxon>Bacteroidota</taxon>
        <taxon>Cytophagia</taxon>
        <taxon>Cytophagales</taxon>
        <taxon>Spirosomataceae</taxon>
        <taxon>Fibrella</taxon>
    </lineage>
</organism>
<dbReference type="OrthoDB" id="1412480at2"/>
<evidence type="ECO:0000256" key="1">
    <source>
        <dbReference type="SAM" id="SignalP"/>
    </source>
</evidence>
<evidence type="ECO:0000313" key="2">
    <source>
        <dbReference type="EMBL" id="CCH02027.1"/>
    </source>
</evidence>
<dbReference type="KEGG" id="fae:FAES_4027"/>